<evidence type="ECO:0000313" key="2">
    <source>
        <dbReference type="EMBL" id="RKK88370.1"/>
    </source>
</evidence>
<feature type="region of interest" description="Disordered" evidence="1">
    <location>
        <begin position="1"/>
        <end position="69"/>
    </location>
</feature>
<protein>
    <submittedName>
        <fullName evidence="2">Uncharacterized protein</fullName>
    </submittedName>
</protein>
<dbReference type="Proteomes" id="UP000285084">
    <property type="component" value="Unassembled WGS sequence"/>
</dbReference>
<sequence>MSSDNYNEKLPAASNPDTEDEWQIVSKEDTQPDDLGKDENKEVIKEKTSDNSERSAAEEKRELAKAKWEGMQPQRGCVYPDREVKTPSYPQFTGNW</sequence>
<dbReference type="VEuPathDB" id="FungiDB:FOC4_g10009795"/>
<organism evidence="2 3">
    <name type="scientific">Fusarium oxysporum</name>
    <name type="common">Fusarium vascular wilt</name>
    <dbReference type="NCBI Taxonomy" id="5507"/>
    <lineage>
        <taxon>Eukaryota</taxon>
        <taxon>Fungi</taxon>
        <taxon>Dikarya</taxon>
        <taxon>Ascomycota</taxon>
        <taxon>Pezizomycotina</taxon>
        <taxon>Sordariomycetes</taxon>
        <taxon>Hypocreomycetidae</taxon>
        <taxon>Hypocreales</taxon>
        <taxon>Nectriaceae</taxon>
        <taxon>Fusarium</taxon>
        <taxon>Fusarium oxysporum species complex</taxon>
    </lineage>
</organism>
<dbReference type="VEuPathDB" id="FungiDB:FOIG_14177"/>
<evidence type="ECO:0000313" key="3">
    <source>
        <dbReference type="Proteomes" id="UP000285084"/>
    </source>
</evidence>
<dbReference type="VEuPathDB" id="FungiDB:FOC1_g10007061"/>
<dbReference type="VEuPathDB" id="FungiDB:FOMG_14339"/>
<dbReference type="VEuPathDB" id="FungiDB:FOXG_09810"/>
<dbReference type="AlphaFoldDB" id="A0A420P768"/>
<dbReference type="EMBL" id="MRCX01000001">
    <property type="protein sequence ID" value="RKK88370.1"/>
    <property type="molecule type" value="Genomic_DNA"/>
</dbReference>
<reference evidence="2 3" key="1">
    <citation type="journal article" date="2018" name="Sci. Rep.">
        <title>Characterisation of pathogen-specific regions and novel effector candidates in Fusarium oxysporum f. sp. cepae.</title>
        <authorList>
            <person name="Armitage A.D."/>
            <person name="Taylor A."/>
            <person name="Sobczyk M.K."/>
            <person name="Baxter L."/>
            <person name="Greenfield B.P."/>
            <person name="Bates H.J."/>
            <person name="Wilson F."/>
            <person name="Jackson A.C."/>
            <person name="Ott S."/>
            <person name="Harrison R.J."/>
            <person name="Clarkson J.P."/>
        </authorList>
    </citation>
    <scope>NUCLEOTIDE SEQUENCE [LARGE SCALE GENOMIC DNA]</scope>
    <source>
        <strain evidence="2 3">Fo_A13</strain>
    </source>
</reference>
<name>A0A420P768_FUSOX</name>
<gene>
    <name evidence="2" type="ORF">BFJ69_g226</name>
</gene>
<dbReference type="VEuPathDB" id="FungiDB:HZS61_005988"/>
<proteinExistence type="predicted"/>
<dbReference type="VEuPathDB" id="FungiDB:FOZG_14059"/>
<comment type="caution">
    <text evidence="2">The sequence shown here is derived from an EMBL/GenBank/DDBJ whole genome shotgun (WGS) entry which is preliminary data.</text>
</comment>
<feature type="region of interest" description="Disordered" evidence="1">
    <location>
        <begin position="77"/>
        <end position="96"/>
    </location>
</feature>
<evidence type="ECO:0000256" key="1">
    <source>
        <dbReference type="SAM" id="MobiDB-lite"/>
    </source>
</evidence>
<feature type="compositionally biased region" description="Basic and acidic residues" evidence="1">
    <location>
        <begin position="26"/>
        <end position="68"/>
    </location>
</feature>
<accession>A0A420P768</accession>